<proteinExistence type="predicted"/>
<feature type="region of interest" description="Disordered" evidence="1">
    <location>
        <begin position="45"/>
        <end position="81"/>
    </location>
</feature>
<dbReference type="AlphaFoldDB" id="A0A5B0NB18"/>
<dbReference type="EMBL" id="VDEP01000411">
    <property type="protein sequence ID" value="KAA1086391.1"/>
    <property type="molecule type" value="Genomic_DNA"/>
</dbReference>
<accession>A0A5B0NB18</accession>
<gene>
    <name evidence="2" type="ORF">PGTUg99_021871</name>
</gene>
<organism evidence="2 3">
    <name type="scientific">Puccinia graminis f. sp. tritici</name>
    <dbReference type="NCBI Taxonomy" id="56615"/>
    <lineage>
        <taxon>Eukaryota</taxon>
        <taxon>Fungi</taxon>
        <taxon>Dikarya</taxon>
        <taxon>Basidiomycota</taxon>
        <taxon>Pucciniomycotina</taxon>
        <taxon>Pucciniomycetes</taxon>
        <taxon>Pucciniales</taxon>
        <taxon>Pucciniaceae</taxon>
        <taxon>Puccinia</taxon>
    </lineage>
</organism>
<evidence type="ECO:0000256" key="1">
    <source>
        <dbReference type="SAM" id="MobiDB-lite"/>
    </source>
</evidence>
<protein>
    <submittedName>
        <fullName evidence="2">Uncharacterized protein</fullName>
    </submittedName>
</protein>
<evidence type="ECO:0000313" key="3">
    <source>
        <dbReference type="Proteomes" id="UP000325313"/>
    </source>
</evidence>
<comment type="caution">
    <text evidence="2">The sequence shown here is derived from an EMBL/GenBank/DDBJ whole genome shotgun (WGS) entry which is preliminary data.</text>
</comment>
<dbReference type="Proteomes" id="UP000325313">
    <property type="component" value="Unassembled WGS sequence"/>
</dbReference>
<feature type="compositionally biased region" description="Polar residues" evidence="1">
    <location>
        <begin position="45"/>
        <end position="62"/>
    </location>
</feature>
<evidence type="ECO:0000313" key="2">
    <source>
        <dbReference type="EMBL" id="KAA1086391.1"/>
    </source>
</evidence>
<reference evidence="2 3" key="1">
    <citation type="submission" date="2019-05" db="EMBL/GenBank/DDBJ databases">
        <title>Emergence of the Ug99 lineage of the wheat stem rust pathogen through somatic hybridization.</title>
        <authorList>
            <person name="Li F."/>
            <person name="Upadhyaya N.M."/>
            <person name="Sperschneider J."/>
            <person name="Matny O."/>
            <person name="Nguyen-Phuc H."/>
            <person name="Mago R."/>
            <person name="Raley C."/>
            <person name="Miller M.E."/>
            <person name="Silverstein K.A.T."/>
            <person name="Henningsen E."/>
            <person name="Hirsch C.D."/>
            <person name="Visser B."/>
            <person name="Pretorius Z.A."/>
            <person name="Steffenson B.J."/>
            <person name="Schwessinger B."/>
            <person name="Dodds P.N."/>
            <person name="Figueroa M."/>
        </authorList>
    </citation>
    <scope>NUCLEOTIDE SEQUENCE [LARGE SCALE GENOMIC DNA]</scope>
    <source>
        <strain evidence="2 3">Ug99</strain>
    </source>
</reference>
<name>A0A5B0NB18_PUCGR</name>
<sequence>MTASSIEPVENHGLKNHINLQSMNISVSQTFIYVLLGNGQQASSTWARSDPIQNIRTRPTQLRSHHGARTPAGLAAESDDKPPEVFMYCSSPGAGSAPLLGV</sequence>